<feature type="coiled-coil region" evidence="1">
    <location>
        <begin position="571"/>
        <end position="598"/>
    </location>
</feature>
<organism evidence="3">
    <name type="scientific">Equus asinus asinus</name>
    <dbReference type="NCBI Taxonomy" id="83772"/>
    <lineage>
        <taxon>Eukaryota</taxon>
        <taxon>Metazoa</taxon>
        <taxon>Chordata</taxon>
        <taxon>Craniata</taxon>
        <taxon>Vertebrata</taxon>
        <taxon>Euteleostomi</taxon>
        <taxon>Mammalia</taxon>
        <taxon>Eutheria</taxon>
        <taxon>Laurasiatheria</taxon>
        <taxon>Perissodactyla</taxon>
        <taxon>Equidae</taxon>
        <taxon>Equus</taxon>
    </lineage>
</organism>
<evidence type="ECO:0000256" key="2">
    <source>
        <dbReference type="SAM" id="MobiDB-lite"/>
    </source>
</evidence>
<feature type="compositionally biased region" description="Basic and acidic residues" evidence="2">
    <location>
        <begin position="153"/>
        <end position="162"/>
    </location>
</feature>
<evidence type="ECO:0008006" key="4">
    <source>
        <dbReference type="Google" id="ProtNLM"/>
    </source>
</evidence>
<feature type="region of interest" description="Disordered" evidence="2">
    <location>
        <begin position="277"/>
        <end position="300"/>
    </location>
</feature>
<keyword evidence="1" id="KW-0175">Coiled coil</keyword>
<feature type="compositionally biased region" description="Low complexity" evidence="2">
    <location>
        <begin position="115"/>
        <end position="125"/>
    </location>
</feature>
<reference evidence="3" key="1">
    <citation type="submission" date="2023-03" db="UniProtKB">
        <authorList>
            <consortium name="Ensembl"/>
        </authorList>
    </citation>
    <scope>IDENTIFICATION</scope>
</reference>
<dbReference type="GO" id="GO:0034453">
    <property type="term" value="P:microtubule anchoring"/>
    <property type="evidence" value="ECO:0007669"/>
    <property type="project" value="InterPro"/>
</dbReference>
<feature type="region of interest" description="Disordered" evidence="2">
    <location>
        <begin position="110"/>
        <end position="162"/>
    </location>
</feature>
<feature type="compositionally biased region" description="Pro residues" evidence="2">
    <location>
        <begin position="515"/>
        <end position="525"/>
    </location>
</feature>
<dbReference type="PANTHER" id="PTHR13958:SF5">
    <property type="entry name" value="COILED-COIL DOMAIN-CONTAINING PROTEIN 187"/>
    <property type="match status" value="1"/>
</dbReference>
<dbReference type="PANTHER" id="PTHR13958">
    <property type="entry name" value="CENTROSOME-ASSOCIATED PROTEIN 350"/>
    <property type="match status" value="1"/>
</dbReference>
<dbReference type="GO" id="GO:0005813">
    <property type="term" value="C:centrosome"/>
    <property type="evidence" value="ECO:0007669"/>
    <property type="project" value="InterPro"/>
</dbReference>
<feature type="compositionally biased region" description="Polar residues" evidence="2">
    <location>
        <begin position="432"/>
        <end position="449"/>
    </location>
</feature>
<sequence length="906" mass="97888">PCSPACGHVNPSGLREMIRPLPKDSQRQCPFSLGGPGKPTIRKASARPREGRLCPPAAKDHFMAALRWPRPSQQPSALWGAPHLTWSDYIEELGPQGKACSHLVWSAGEGDNDGDSSVSSGRLSGSSGGHGSCTPPHRHWKERPPQVLGPRRQPRESNPRLEQLRDKIRAQVRGQASCASLGTWTLSSTSHLCKSSTPAPRRKVRKLMNAPPAPAYPGQWQVSPVRGRRAVMPRGGWRASRIGLLQARPCGVCLWVEELAPCLLPLWLPVFAGGSKKGRAAEHSPVRPRTPSPVCSDPQASVNTPNLASCDPPVTLQNAMAILQDLRQQVQVGLDLARDRGARAGPELGSSRPWLRDLAGRRQQGRWSNPDVQGSFSKSPWATMEGQRSCLGSAGSFPRERCWSTSAGGASCPQSAWAARGRDLPFPRPCSPTASSGPFPQWPWSTSARQAFRPQRTWATCEDWEAPARGPRGPLGRPSPPAPRPWSASFPQRPGAPACKARGSLLPPWGAKPAWPRPARSPPRGAPGKENGVRPPPPCPQPRGPLGRPYSSESLREFMRQKALARRRQALQEKASAVRALELRNQRLQEVYRKQREAVLGKAIPVVSQATPGIVTFVPHAARSRVGAGALEAAGSPGSPVLEWSKVTSGMVLGNQEVPGSFCLCLNRALNHAETPETGGPQDGWDGYKQARLQALETMANVLKQRIDILTAKLHESEAVDTLGDLVSDLPPSCPSSMPAALAPAALACPGDLVPSGGRGAPHDWVDVPAKPLRSPSCFPDDEMLPWSPGWEWWQSVRPRGHHASKPQGRPRSDSCPQVPWLPPTSWMFIARPCSHVCLCVPSSRGVPTTPDPTCGSLRLEEMPSARGAGLVMPWTIRSCGKGEPADRAWAGTPSTARRCSDVLWM</sequence>
<dbReference type="AlphaFoldDB" id="A0A8C4MJJ4"/>
<evidence type="ECO:0000256" key="1">
    <source>
        <dbReference type="SAM" id="Coils"/>
    </source>
</evidence>
<evidence type="ECO:0000313" key="3">
    <source>
        <dbReference type="Ensembl" id="ENSEASP00005026970.1"/>
    </source>
</evidence>
<feature type="region of interest" description="Disordered" evidence="2">
    <location>
        <begin position="428"/>
        <end position="551"/>
    </location>
</feature>
<dbReference type="GO" id="GO:0008017">
    <property type="term" value="F:microtubule binding"/>
    <property type="evidence" value="ECO:0007669"/>
    <property type="project" value="InterPro"/>
</dbReference>
<dbReference type="Ensembl" id="ENSEAST00005029280.1">
    <property type="protein sequence ID" value="ENSEASP00005026970.1"/>
    <property type="gene ID" value="ENSEASG00005018375.1"/>
</dbReference>
<accession>A0A8C4MJJ4</accession>
<feature type="region of interest" description="Disordered" evidence="2">
    <location>
        <begin position="32"/>
        <end position="52"/>
    </location>
</feature>
<feature type="compositionally biased region" description="Pro residues" evidence="2">
    <location>
        <begin position="534"/>
        <end position="543"/>
    </location>
</feature>
<name>A0A8C4MJJ4_EQUAS</name>
<proteinExistence type="predicted"/>
<dbReference type="InterPro" id="IPR028750">
    <property type="entry name" value="CEP350/CC187"/>
</dbReference>
<protein>
    <recommendedName>
        <fullName evidence="4">Coiled-coil domain containing 187</fullName>
    </recommendedName>
</protein>
<feature type="compositionally biased region" description="Low complexity" evidence="2">
    <location>
        <begin position="467"/>
        <end position="476"/>
    </location>
</feature>